<proteinExistence type="predicted"/>
<evidence type="ECO:0008006" key="4">
    <source>
        <dbReference type="Google" id="ProtNLM"/>
    </source>
</evidence>
<evidence type="ECO:0000256" key="1">
    <source>
        <dbReference type="SAM" id="MobiDB-lite"/>
    </source>
</evidence>
<reference evidence="2 3" key="1">
    <citation type="journal article" date="2018" name="BMC Genomics">
        <title>Genomic evidence for intraspecific hybridization in a clonal and extremely halotolerant yeast.</title>
        <authorList>
            <person name="Gostincar C."/>
            <person name="Stajich J.E."/>
            <person name="Zupancic J."/>
            <person name="Zalar P."/>
            <person name="Gunde-Cimerman N."/>
        </authorList>
    </citation>
    <scope>NUCLEOTIDE SEQUENCE [LARGE SCALE GENOMIC DNA]</scope>
    <source>
        <strain evidence="2 3">EXF-2682</strain>
    </source>
</reference>
<feature type="region of interest" description="Disordered" evidence="1">
    <location>
        <begin position="386"/>
        <end position="437"/>
    </location>
</feature>
<evidence type="ECO:0000313" key="3">
    <source>
        <dbReference type="Proteomes" id="UP000269276"/>
    </source>
</evidence>
<dbReference type="OrthoDB" id="3231004at2759"/>
<comment type="caution">
    <text evidence="2">The sequence shown here is derived from an EMBL/GenBank/DDBJ whole genome shotgun (WGS) entry which is preliminary data.</text>
</comment>
<dbReference type="EMBL" id="QWIP01000100">
    <property type="protein sequence ID" value="RMY73289.1"/>
    <property type="molecule type" value="Genomic_DNA"/>
</dbReference>
<dbReference type="AlphaFoldDB" id="A0A3M7E9E0"/>
<organism evidence="2 3">
    <name type="scientific">Hortaea werneckii</name>
    <name type="common">Black yeast</name>
    <name type="synonym">Cladosporium werneckii</name>
    <dbReference type="NCBI Taxonomy" id="91943"/>
    <lineage>
        <taxon>Eukaryota</taxon>
        <taxon>Fungi</taxon>
        <taxon>Dikarya</taxon>
        <taxon>Ascomycota</taxon>
        <taxon>Pezizomycotina</taxon>
        <taxon>Dothideomycetes</taxon>
        <taxon>Dothideomycetidae</taxon>
        <taxon>Mycosphaerellales</taxon>
        <taxon>Teratosphaeriaceae</taxon>
        <taxon>Hortaea</taxon>
    </lineage>
</organism>
<protein>
    <recommendedName>
        <fullName evidence="4">Bulb-type lectin domain-containing protein</fullName>
    </recommendedName>
</protein>
<name>A0A3M7E9E0_HORWE</name>
<accession>A0A3M7E9E0</accession>
<dbReference type="InterPro" id="IPR036426">
    <property type="entry name" value="Bulb-type_lectin_dom_sf"/>
</dbReference>
<dbReference type="VEuPathDB" id="FungiDB:BTJ68_02167"/>
<sequence>MSLMVAPYNDSMRLGMGFNSYTQTMCIDKAVAFSAQQLVRSENPSQVVTYSSKCVNKLSDIVKSMNVSYSTSIKKGTVEVAGSNNTINEEKIKQSDINAVVSVKVVNQTTIVDETATFQPVEGILPGSADFNERFGDCYISGFIEGGDFNGIVSMRVLDRSKTDEVVSRIKKSVGSSGNKNEFTLDMDSFSNDSTGSEVDKDTESTVSVAWMGGGQVKDPKEPWNMTSVYAAAAAFPSKVALIPQKTWAILTKYKANRSFVETFTKLKFSPLEYDLVAGYTAELFDNYMEYKQLLKQVEDIIAGPQSFYAQSWKSNAIPLVITTLTAVKSAFRIEMSKIVTAVDVLSRDPHALKRNTTTDAEPADELVRRIVRQAIGSAQVSSVLSVQPDTGTASQQGVAGDGAAATVSEPNGGALAPDSGAGGNDAQQSEAYAPQEVTTTSVVENFNPQAMIAPEIWSDLLPLPVDTNVSLNAGAALSVMPSSLAELFPPAPESDKDDLKQRGAQEIAPTKQLQILSAAVGASDFTDKLRKMVKDNKLAFQASALQGMVAGQTPPLPSDVYIQLAFIYQYGDGPMRVCVVKAETSNGSTDTTKSISITPDTTEYPTVQPTAWNADTWSICALVYGGKHITDPAILSKLQDRIRTNFNGGKGARWTGNINNNFVGEDPWSGKCKSAMVFYQATEGGTVRNTISLEDGSRQGYQGLLTDRAIPDIVDPSFLSGAMQVPVLSSGIKVKCTRISTRDFRLEQASASEPFIRFQNGVRFCWQTDNNLVVYQGNDVKWNSGTQRPSENVTARVLVWQADNKLCGYDPSGNCTICLNAQGFLTDNPSFPAEIVFSDTAPFIEMGWYNNGNWSRTWSSS</sequence>
<feature type="compositionally biased region" description="Polar residues" evidence="1">
    <location>
        <begin position="426"/>
        <end position="437"/>
    </location>
</feature>
<dbReference type="Proteomes" id="UP000269276">
    <property type="component" value="Unassembled WGS sequence"/>
</dbReference>
<feature type="compositionally biased region" description="Polar residues" evidence="1">
    <location>
        <begin position="386"/>
        <end position="398"/>
    </location>
</feature>
<gene>
    <name evidence="2" type="ORF">D0863_03959</name>
</gene>
<dbReference type="Gene3D" id="2.90.10.10">
    <property type="entry name" value="Bulb-type lectin domain"/>
    <property type="match status" value="1"/>
</dbReference>
<dbReference type="SUPFAM" id="SSF51110">
    <property type="entry name" value="alpha-D-mannose-specific plant lectins"/>
    <property type="match status" value="1"/>
</dbReference>
<evidence type="ECO:0000313" key="2">
    <source>
        <dbReference type="EMBL" id="RMY73289.1"/>
    </source>
</evidence>